<reference evidence="1 2" key="1">
    <citation type="submission" date="2024-01" db="EMBL/GenBank/DDBJ databases">
        <title>The genomes of 5 underutilized Papilionoideae crops provide insights into root nodulation and disease resistanc.</title>
        <authorList>
            <person name="Jiang F."/>
        </authorList>
    </citation>
    <scope>NUCLEOTIDE SEQUENCE [LARGE SCALE GENOMIC DNA]</scope>
    <source>
        <strain evidence="1">LVBAO_FW01</strain>
        <tissue evidence="1">Leaves</tissue>
    </source>
</reference>
<accession>A0AAN9Q306</accession>
<dbReference type="Proteomes" id="UP001367508">
    <property type="component" value="Unassembled WGS sequence"/>
</dbReference>
<sequence length="84" mass="9708">MCYDKMDTTRKSVATLTFLLAFFIISSDMCKKLEAGEPVVRIHTCNTDLDCSWKVCLHDCWICKCINKFCQCPRTLTDHNELPN</sequence>
<organism evidence="1 2">
    <name type="scientific">Canavalia gladiata</name>
    <name type="common">Sword bean</name>
    <name type="synonym">Dolichos gladiatus</name>
    <dbReference type="NCBI Taxonomy" id="3824"/>
    <lineage>
        <taxon>Eukaryota</taxon>
        <taxon>Viridiplantae</taxon>
        <taxon>Streptophyta</taxon>
        <taxon>Embryophyta</taxon>
        <taxon>Tracheophyta</taxon>
        <taxon>Spermatophyta</taxon>
        <taxon>Magnoliopsida</taxon>
        <taxon>eudicotyledons</taxon>
        <taxon>Gunneridae</taxon>
        <taxon>Pentapetalae</taxon>
        <taxon>rosids</taxon>
        <taxon>fabids</taxon>
        <taxon>Fabales</taxon>
        <taxon>Fabaceae</taxon>
        <taxon>Papilionoideae</taxon>
        <taxon>50 kb inversion clade</taxon>
        <taxon>NPAAA clade</taxon>
        <taxon>indigoferoid/millettioid clade</taxon>
        <taxon>Phaseoleae</taxon>
        <taxon>Canavalia</taxon>
    </lineage>
</organism>
<name>A0AAN9Q306_CANGL</name>
<keyword evidence="2" id="KW-1185">Reference proteome</keyword>
<proteinExistence type="predicted"/>
<comment type="caution">
    <text evidence="1">The sequence shown here is derived from an EMBL/GenBank/DDBJ whole genome shotgun (WGS) entry which is preliminary data.</text>
</comment>
<protein>
    <submittedName>
        <fullName evidence="1">Uncharacterized protein</fullName>
    </submittedName>
</protein>
<evidence type="ECO:0000313" key="1">
    <source>
        <dbReference type="EMBL" id="KAK7322580.1"/>
    </source>
</evidence>
<dbReference type="AlphaFoldDB" id="A0AAN9Q306"/>
<dbReference type="EMBL" id="JAYMYQ010000006">
    <property type="protein sequence ID" value="KAK7322580.1"/>
    <property type="molecule type" value="Genomic_DNA"/>
</dbReference>
<evidence type="ECO:0000313" key="2">
    <source>
        <dbReference type="Proteomes" id="UP001367508"/>
    </source>
</evidence>
<gene>
    <name evidence="1" type="ORF">VNO77_25968</name>
</gene>